<dbReference type="AlphaFoldDB" id="A0A0H5R6R2"/>
<name>A0A0H5R6R2_9EUKA</name>
<feature type="transmembrane region" description="Helical" evidence="1">
    <location>
        <begin position="242"/>
        <end position="262"/>
    </location>
</feature>
<feature type="chain" id="PRO_5005223845" evidence="2">
    <location>
        <begin position="18"/>
        <end position="272"/>
    </location>
</feature>
<dbReference type="EMBL" id="HACM01009084">
    <property type="protein sequence ID" value="CRZ09526.1"/>
    <property type="molecule type" value="Transcribed_RNA"/>
</dbReference>
<keyword evidence="1" id="KW-0472">Membrane</keyword>
<keyword evidence="2" id="KW-0732">Signal</keyword>
<reference evidence="3" key="1">
    <citation type="submission" date="2015-04" db="EMBL/GenBank/DDBJ databases">
        <title>The genome sequence of the plant pathogenic Rhizarian Plasmodiophora brassicae reveals insights in its biotrophic life cycle and the origin of chitin synthesis.</title>
        <authorList>
            <person name="Schwelm A."/>
            <person name="Fogelqvist J."/>
            <person name="Knaust A."/>
            <person name="Julke S."/>
            <person name="Lilja T."/>
            <person name="Dhandapani V."/>
            <person name="Bonilla-Rosso G."/>
            <person name="Karlsson M."/>
            <person name="Shevchenko A."/>
            <person name="Choi S.R."/>
            <person name="Kim H.G."/>
            <person name="Park J.Y."/>
            <person name="Lim Y.P."/>
            <person name="Ludwig-Muller J."/>
            <person name="Dixelius C."/>
        </authorList>
    </citation>
    <scope>NUCLEOTIDE SEQUENCE</scope>
    <source>
        <tissue evidence="3">Potato root galls</tissue>
    </source>
</reference>
<keyword evidence="1" id="KW-1133">Transmembrane helix</keyword>
<proteinExistence type="predicted"/>
<evidence type="ECO:0000256" key="2">
    <source>
        <dbReference type="SAM" id="SignalP"/>
    </source>
</evidence>
<organism evidence="3">
    <name type="scientific">Spongospora subterranea</name>
    <dbReference type="NCBI Taxonomy" id="70186"/>
    <lineage>
        <taxon>Eukaryota</taxon>
        <taxon>Sar</taxon>
        <taxon>Rhizaria</taxon>
        <taxon>Endomyxa</taxon>
        <taxon>Phytomyxea</taxon>
        <taxon>Plasmodiophorida</taxon>
        <taxon>Plasmodiophoridae</taxon>
        <taxon>Spongospora</taxon>
    </lineage>
</organism>
<sequence length="272" mass="30780">MVHGVWAIIGLISLVNAQVRPAVAPRAEYPKDGLQLAVCVNSVLWRLKSLDYFPSHTSLQGLYSTGKFPPNDGSVDFHFDSRRFKDVIAAFTGSSDCDDAHLLLWNWRTSAFVEGVNAPNQYDLWSSSNPHTFHRFRFIKKGQNALLYPFVNLYGISTQPDSPDLRWTVIANGGAQLTKFASDLPSSLFAPTIKCSFTALPTTRCPPDIRKYLLAMFGSESKLPGRFKNIAFPQTESFMNEWQYYVILVLIQVLIITFVVYYRKRNARQKLG</sequence>
<evidence type="ECO:0000313" key="3">
    <source>
        <dbReference type="EMBL" id="CRZ09526.1"/>
    </source>
</evidence>
<protein>
    <submittedName>
        <fullName evidence="3">Uncharacterized protein</fullName>
    </submittedName>
</protein>
<feature type="signal peptide" evidence="2">
    <location>
        <begin position="1"/>
        <end position="17"/>
    </location>
</feature>
<keyword evidence="1" id="KW-0812">Transmembrane</keyword>
<evidence type="ECO:0000256" key="1">
    <source>
        <dbReference type="SAM" id="Phobius"/>
    </source>
</evidence>
<accession>A0A0H5R6R2</accession>